<dbReference type="OrthoDB" id="7059210at2"/>
<evidence type="ECO:0000313" key="3">
    <source>
        <dbReference type="EMBL" id="QEA16700.1"/>
    </source>
</evidence>
<dbReference type="InterPro" id="IPR042171">
    <property type="entry name" value="Acyl-CoA_hotdog"/>
</dbReference>
<organism evidence="3 4">
    <name type="scientific">Novosphingobium ginsenosidimutans</name>
    <dbReference type="NCBI Taxonomy" id="1176536"/>
    <lineage>
        <taxon>Bacteria</taxon>
        <taxon>Pseudomonadati</taxon>
        <taxon>Pseudomonadota</taxon>
        <taxon>Alphaproteobacteria</taxon>
        <taxon>Sphingomonadales</taxon>
        <taxon>Sphingomonadaceae</taxon>
        <taxon>Novosphingobium</taxon>
    </lineage>
</organism>
<dbReference type="Gene3D" id="2.40.160.210">
    <property type="entry name" value="Acyl-CoA thioesterase, double hotdog domain"/>
    <property type="match status" value="1"/>
</dbReference>
<name>A0A5B8S5K8_9SPHN</name>
<dbReference type="EMBL" id="CP042345">
    <property type="protein sequence ID" value="QEA16700.1"/>
    <property type="molecule type" value="Genomic_DNA"/>
</dbReference>
<accession>A0A5B8S5K8</accession>
<evidence type="ECO:0000259" key="2">
    <source>
        <dbReference type="Pfam" id="PF20789"/>
    </source>
</evidence>
<dbReference type="InterPro" id="IPR049449">
    <property type="entry name" value="TesB_ACOT8-like_N"/>
</dbReference>
<dbReference type="InterPro" id="IPR029069">
    <property type="entry name" value="HotDog_dom_sf"/>
</dbReference>
<reference evidence="3 4" key="1">
    <citation type="journal article" date="2013" name="J. Microbiol. Biotechnol.">
        <title>Novosphingobium ginsenosidimutans sp. nov., with the ability to convert ginsenoside.</title>
        <authorList>
            <person name="Kim J.K."/>
            <person name="He D."/>
            <person name="Liu Q.M."/>
            <person name="Park H.Y."/>
            <person name="Jung M.S."/>
            <person name="Yoon M.H."/>
            <person name="Kim S.C."/>
            <person name="Im W.T."/>
        </authorList>
    </citation>
    <scope>NUCLEOTIDE SEQUENCE [LARGE SCALE GENOMIC DNA]</scope>
    <source>
        <strain evidence="3 4">FW-6</strain>
    </source>
</reference>
<protein>
    <submittedName>
        <fullName evidence="3">Thioesterase family protein</fullName>
    </submittedName>
</protein>
<dbReference type="InterPro" id="IPR049450">
    <property type="entry name" value="ACOT8-like_C"/>
</dbReference>
<keyword evidence="4" id="KW-1185">Reference proteome</keyword>
<dbReference type="SUPFAM" id="SSF54637">
    <property type="entry name" value="Thioesterase/thiol ester dehydrase-isomerase"/>
    <property type="match status" value="2"/>
</dbReference>
<gene>
    <name evidence="3" type="ORF">FRF71_11450</name>
</gene>
<dbReference type="Proteomes" id="UP000321172">
    <property type="component" value="Chromosome"/>
</dbReference>
<feature type="domain" description="Acyl-CoA thioesterase-like N-terminal HotDog" evidence="1">
    <location>
        <begin position="22"/>
        <end position="104"/>
    </location>
</feature>
<proteinExistence type="predicted"/>
<dbReference type="AlphaFoldDB" id="A0A5B8S5K8"/>
<dbReference type="RefSeq" id="WP_147090779.1">
    <property type="nucleotide sequence ID" value="NZ_BAABJD010000002.1"/>
</dbReference>
<sequence>MSLPAILAAARPTATGLVATITEEWMQGRTSYGGLSSALALEAARQVADDLPPLRSATINFVGPLAGEVEVATRVLRRGRNATWIAAEVTSEAGIGLTATFVFMGPVESSLHLHDAPPPQGLIPVDEAAVLPEHLGPLFTRNFERRFAMPRGDDKVPELVWWVRLKERAGIDPMVELLLCADALPPGVMPLMSKTTAVSSMTWIVNLLTPAPVSRDGWWLLRAAGNYAEHGCSSQDMGIWNADGEAIAAGMQSIALFG</sequence>
<evidence type="ECO:0000259" key="1">
    <source>
        <dbReference type="Pfam" id="PF13622"/>
    </source>
</evidence>
<feature type="domain" description="Acyl-CoA thioesterase-like C-terminal" evidence="2">
    <location>
        <begin position="131"/>
        <end position="254"/>
    </location>
</feature>
<dbReference type="Pfam" id="PF20789">
    <property type="entry name" value="4HBT_3C"/>
    <property type="match status" value="1"/>
</dbReference>
<dbReference type="KEGG" id="ngf:FRF71_11450"/>
<evidence type="ECO:0000313" key="4">
    <source>
        <dbReference type="Proteomes" id="UP000321172"/>
    </source>
</evidence>
<dbReference type="Pfam" id="PF13622">
    <property type="entry name" value="4HBT_3"/>
    <property type="match status" value="1"/>
</dbReference>